<evidence type="ECO:0000313" key="5">
    <source>
        <dbReference type="Proteomes" id="UP000002051"/>
    </source>
</evidence>
<dbReference type="EMBL" id="CM001218">
    <property type="protein sequence ID" value="KEH37653.1"/>
    <property type="molecule type" value="Genomic_DNA"/>
</dbReference>
<keyword evidence="5" id="KW-1185">Reference proteome</keyword>
<protein>
    <submittedName>
        <fullName evidence="4">GDSL-like lipase/acylhydrolase</fullName>
    </submittedName>
</protein>
<keyword evidence="3" id="KW-1133">Transmembrane helix</keyword>
<dbReference type="InterPro" id="IPR001087">
    <property type="entry name" value="GDSL"/>
</dbReference>
<dbReference type="AlphaFoldDB" id="A0A072V8F5"/>
<organism evidence="4 5">
    <name type="scientific">Medicago truncatula</name>
    <name type="common">Barrel medic</name>
    <name type="synonym">Medicago tribuloides</name>
    <dbReference type="NCBI Taxonomy" id="3880"/>
    <lineage>
        <taxon>Eukaryota</taxon>
        <taxon>Viridiplantae</taxon>
        <taxon>Streptophyta</taxon>
        <taxon>Embryophyta</taxon>
        <taxon>Tracheophyta</taxon>
        <taxon>Spermatophyta</taxon>
        <taxon>Magnoliopsida</taxon>
        <taxon>eudicotyledons</taxon>
        <taxon>Gunneridae</taxon>
        <taxon>Pentapetalae</taxon>
        <taxon>rosids</taxon>
        <taxon>fabids</taxon>
        <taxon>Fabales</taxon>
        <taxon>Fabaceae</taxon>
        <taxon>Papilionoideae</taxon>
        <taxon>50 kb inversion clade</taxon>
        <taxon>NPAAA clade</taxon>
        <taxon>Hologalegina</taxon>
        <taxon>IRL clade</taxon>
        <taxon>Trifolieae</taxon>
        <taxon>Medicago</taxon>
    </lineage>
</organism>
<dbReference type="HOGENOM" id="CLU_015101_2_1_1"/>
<dbReference type="GO" id="GO:0016788">
    <property type="term" value="F:hydrolase activity, acting on ester bonds"/>
    <property type="evidence" value="ECO:0007669"/>
    <property type="project" value="InterPro"/>
</dbReference>
<accession>A0A072V8F5</accession>
<reference evidence="4 5" key="1">
    <citation type="journal article" date="2011" name="Nature">
        <title>The Medicago genome provides insight into the evolution of rhizobial symbioses.</title>
        <authorList>
            <person name="Young N.D."/>
            <person name="Debelle F."/>
            <person name="Oldroyd G.E."/>
            <person name="Geurts R."/>
            <person name="Cannon S.B."/>
            <person name="Udvardi M.K."/>
            <person name="Benedito V.A."/>
            <person name="Mayer K.F."/>
            <person name="Gouzy J."/>
            <person name="Schoof H."/>
            <person name="Van de Peer Y."/>
            <person name="Proost S."/>
            <person name="Cook D.R."/>
            <person name="Meyers B.C."/>
            <person name="Spannagl M."/>
            <person name="Cheung F."/>
            <person name="De Mita S."/>
            <person name="Krishnakumar V."/>
            <person name="Gundlach H."/>
            <person name="Zhou S."/>
            <person name="Mudge J."/>
            <person name="Bharti A.K."/>
            <person name="Murray J.D."/>
            <person name="Naoumkina M.A."/>
            <person name="Rosen B."/>
            <person name="Silverstein K.A."/>
            <person name="Tang H."/>
            <person name="Rombauts S."/>
            <person name="Zhao P.X."/>
            <person name="Zhou P."/>
            <person name="Barbe V."/>
            <person name="Bardou P."/>
            <person name="Bechner M."/>
            <person name="Bellec A."/>
            <person name="Berger A."/>
            <person name="Berges H."/>
            <person name="Bidwell S."/>
            <person name="Bisseling T."/>
            <person name="Choisne N."/>
            <person name="Couloux A."/>
            <person name="Denny R."/>
            <person name="Deshpande S."/>
            <person name="Dai X."/>
            <person name="Doyle J.J."/>
            <person name="Dudez A.M."/>
            <person name="Farmer A.D."/>
            <person name="Fouteau S."/>
            <person name="Franken C."/>
            <person name="Gibelin C."/>
            <person name="Gish J."/>
            <person name="Goldstein S."/>
            <person name="Gonzalez A.J."/>
            <person name="Green P.J."/>
            <person name="Hallab A."/>
            <person name="Hartog M."/>
            <person name="Hua A."/>
            <person name="Humphray S.J."/>
            <person name="Jeong D.H."/>
            <person name="Jing Y."/>
            <person name="Jocker A."/>
            <person name="Kenton S.M."/>
            <person name="Kim D.J."/>
            <person name="Klee K."/>
            <person name="Lai H."/>
            <person name="Lang C."/>
            <person name="Lin S."/>
            <person name="Macmil S.L."/>
            <person name="Magdelenat G."/>
            <person name="Matthews L."/>
            <person name="McCorrison J."/>
            <person name="Monaghan E.L."/>
            <person name="Mun J.H."/>
            <person name="Najar F.Z."/>
            <person name="Nicholson C."/>
            <person name="Noirot C."/>
            <person name="O'Bleness M."/>
            <person name="Paule C.R."/>
            <person name="Poulain J."/>
            <person name="Prion F."/>
            <person name="Qin B."/>
            <person name="Qu C."/>
            <person name="Retzel E.F."/>
            <person name="Riddle C."/>
            <person name="Sallet E."/>
            <person name="Samain S."/>
            <person name="Samson N."/>
            <person name="Sanders I."/>
            <person name="Saurat O."/>
            <person name="Scarpelli C."/>
            <person name="Schiex T."/>
            <person name="Segurens B."/>
            <person name="Severin A.J."/>
            <person name="Sherrier D.J."/>
            <person name="Shi R."/>
            <person name="Sims S."/>
            <person name="Singer S.R."/>
            <person name="Sinharoy S."/>
            <person name="Sterck L."/>
            <person name="Viollet A."/>
            <person name="Wang B.B."/>
            <person name="Wang K."/>
            <person name="Wang M."/>
            <person name="Wang X."/>
            <person name="Warfsmann J."/>
            <person name="Weissenbach J."/>
            <person name="White D.D."/>
            <person name="White J.D."/>
            <person name="Wiley G.B."/>
            <person name="Wincker P."/>
            <person name="Xing Y."/>
            <person name="Yang L."/>
            <person name="Yao Z."/>
            <person name="Ying F."/>
            <person name="Zhai J."/>
            <person name="Zhou L."/>
            <person name="Zuber A."/>
            <person name="Denarie J."/>
            <person name="Dixon R.A."/>
            <person name="May G.D."/>
            <person name="Schwartz D.C."/>
            <person name="Rogers J."/>
            <person name="Quetier F."/>
            <person name="Town C.D."/>
            <person name="Roe B.A."/>
        </authorList>
    </citation>
    <scope>NUCLEOTIDE SEQUENCE [LARGE SCALE GENOMIC DNA]</scope>
    <source>
        <strain evidence="5">cv. Jemalong A17</strain>
    </source>
</reference>
<dbReference type="Proteomes" id="UP000002051">
    <property type="component" value="Chromosome 2"/>
</dbReference>
<proteinExistence type="inferred from homology"/>
<keyword evidence="2" id="KW-0325">Glycoprotein</keyword>
<reference evidence="4 5" key="2">
    <citation type="journal article" date="2014" name="BMC Genomics">
        <title>An improved genome release (version Mt4.0) for the model legume Medicago truncatula.</title>
        <authorList>
            <person name="Tang H."/>
            <person name="Krishnakumar V."/>
            <person name="Bidwell S."/>
            <person name="Rosen B."/>
            <person name="Chan A."/>
            <person name="Zhou S."/>
            <person name="Gentzbittel L."/>
            <person name="Childs K.L."/>
            <person name="Yandell M."/>
            <person name="Gundlach H."/>
            <person name="Mayer K.F."/>
            <person name="Schwartz D.C."/>
            <person name="Town C.D."/>
        </authorList>
    </citation>
    <scope>GENOME REANNOTATION</scope>
    <source>
        <strain evidence="5">cv. Jemalong A17</strain>
    </source>
</reference>
<dbReference type="Gene3D" id="3.40.50.1110">
    <property type="entry name" value="SGNH hydrolase"/>
    <property type="match status" value="2"/>
</dbReference>
<keyword evidence="3" id="KW-0472">Membrane</keyword>
<dbReference type="STRING" id="3880.A0A072V8F5"/>
<dbReference type="Pfam" id="PF00657">
    <property type="entry name" value="Lipase_GDSL"/>
    <property type="match status" value="1"/>
</dbReference>
<keyword evidence="3" id="KW-0812">Transmembrane</keyword>
<comment type="similarity">
    <text evidence="1">Belongs to the 'GDSL' lipolytic enzyme family.</text>
</comment>
<evidence type="ECO:0000313" key="4">
    <source>
        <dbReference type="EMBL" id="KEH37653.1"/>
    </source>
</evidence>
<name>A0A072V8F5_MEDTR</name>
<evidence type="ECO:0000256" key="1">
    <source>
        <dbReference type="ARBA" id="ARBA00008668"/>
    </source>
</evidence>
<dbReference type="PANTHER" id="PTHR22835">
    <property type="entry name" value="ZINC FINGER FYVE DOMAIN CONTAINING PROTEIN"/>
    <property type="match status" value="1"/>
</dbReference>
<feature type="transmembrane region" description="Helical" evidence="3">
    <location>
        <begin position="62"/>
        <end position="84"/>
    </location>
</feature>
<sequence length="339" mass="37926">MKSASGDLASDEVLLMTSTSDVLQNHLFQNLFSSDASSFLPVDSIALICSSRTYGNIDIDKLMAYNNTMNILILFWVTFVYSFFGVSNSNHLPYDAIFNFGDSISYTGNQASFYTVPGNSSYCSTYFKQPSGRFSDGRLIIDFIAEAYGLPFLPAYKTLTKGQDVTKGVNFAFAGSTALNYNNYLNKSRILVPASNYSLGVQLKMFKEFRNSTCKSKKDCRSYFKKSLFLVGEIGGNDLSSHISQNFSNFRNVIVVPGNFPIGCGASLLALATGYGNKTENYDEFGCFKAFNTMAEYFNDKLIYSINTLRENYPNVKIIYFDYYNAAKRLYEAPEQYSG</sequence>
<dbReference type="PANTHER" id="PTHR22835:SF577">
    <property type="entry name" value="GDSL-LIKE LIPASE_ACYLHYDROLASE SUPERFAMILY PROTEIN"/>
    <property type="match status" value="1"/>
</dbReference>
<gene>
    <name evidence="4" type="ordered locus">MTR_2g043990</name>
</gene>
<evidence type="ECO:0000256" key="2">
    <source>
        <dbReference type="ARBA" id="ARBA00023180"/>
    </source>
</evidence>
<feature type="non-terminal residue" evidence="4">
    <location>
        <position position="339"/>
    </location>
</feature>
<dbReference type="InterPro" id="IPR036514">
    <property type="entry name" value="SGNH_hydro_sf"/>
</dbReference>
<evidence type="ECO:0000256" key="3">
    <source>
        <dbReference type="SAM" id="Phobius"/>
    </source>
</evidence>